<dbReference type="Gene3D" id="3.40.91.80">
    <property type="match status" value="1"/>
</dbReference>
<dbReference type="EMBL" id="HF545435">
    <property type="protein sequence ID" value="CCN80108.1"/>
    <property type="molecule type" value="Genomic_DNA"/>
</dbReference>
<dbReference type="Pfam" id="PF09019">
    <property type="entry name" value="EcoRII-C"/>
    <property type="match status" value="1"/>
</dbReference>
<reference evidence="2" key="1">
    <citation type="submission" date="2012-10" db="EMBL/GenBank/DDBJ databases">
        <authorList>
            <person name="Le V."/>
        </authorList>
    </citation>
    <scope>NUCLEOTIDE SEQUENCE [LARGE SCALE GENOMIC DNA]</scope>
    <source>
        <strain evidence="2">K18An</strain>
        <plasmid evidence="2">pK18An</plasmid>
    </source>
</reference>
<dbReference type="GO" id="GO:0003677">
    <property type="term" value="F:DNA binding"/>
    <property type="evidence" value="ECO:0007669"/>
    <property type="project" value="InterPro"/>
</dbReference>
<evidence type="ECO:0000313" key="2">
    <source>
        <dbReference type="EMBL" id="CCN80108.1"/>
    </source>
</evidence>
<keyword evidence="2" id="KW-0614">Plasmid</keyword>
<name>L0R3Y7_KLEPN</name>
<dbReference type="GO" id="GO:0009307">
    <property type="term" value="P:DNA restriction-modification system"/>
    <property type="evidence" value="ECO:0007669"/>
    <property type="project" value="InterPro"/>
</dbReference>
<geneLocation type="plasmid" evidence="2">
    <name>pK18An</name>
</geneLocation>
<feature type="domain" description="Restriction endonuclease type II EcoRII C-terminal" evidence="1">
    <location>
        <begin position="197"/>
        <end position="268"/>
    </location>
</feature>
<dbReference type="GO" id="GO:0009036">
    <property type="term" value="F:type II site-specific deoxyribonuclease activity"/>
    <property type="evidence" value="ECO:0007669"/>
    <property type="project" value="InterPro"/>
</dbReference>
<dbReference type="AlphaFoldDB" id="L0R3Y7"/>
<proteinExistence type="predicted"/>
<dbReference type="SUPFAM" id="SSF52980">
    <property type="entry name" value="Restriction endonuclease-like"/>
    <property type="match status" value="1"/>
</dbReference>
<dbReference type="InterPro" id="IPR038365">
    <property type="entry name" value="EcoRII_C_sf"/>
</dbReference>
<reference evidence="2" key="2">
    <citation type="submission" date="2013-01" db="EMBL/GenBank/DDBJ databases">
        <title>Annotation of 3 multi-drug resistance qnrS1 harbouring plasmids and a widespread of qnrS1-containing transposons circulating in Enterobacteriaceae in Ho Chi Minh City, Vietnam.</title>
        <authorList>
            <person name="Le T.M.V."/>
            <person name="Nguyen T.K.N."/>
            <person name="Campbell J.I."/>
            <person name="Schultsz C."/>
            <person name="Cerdeno-Tarraga A.M."/>
            <person name="Thomson N.R."/>
            <person name="Farrar J.J."/>
            <person name="Baker S."/>
        </authorList>
    </citation>
    <scope>NUCLEOTIDE SEQUENCE [LARGE SCALE GENOMIC DNA]</scope>
    <source>
        <strain evidence="2">K18An</strain>
        <plasmid evidence="2">pK18An</plasmid>
    </source>
</reference>
<evidence type="ECO:0000259" key="1">
    <source>
        <dbReference type="Pfam" id="PF09019"/>
    </source>
</evidence>
<sequence>MIAFNHVVPVLNLSVFNVRRAPAFAFEQSKRATIGGRFIRVDESRDLPLLHVVEDFTQKPVCSFAVTTGGEIKIDSAAPAVDGPVQIRPAAIDLHVGFIHVPRAKIGRVTPVPAQPFFHFRRITLNPAVNRGVIDIHSAFSQHLLQLTVTDAVFAVPAYGPQNDVTLKMPAFEWVHVQLHQQKGMISLSPPTICNSAVKTTCKDRWRQILNEADKIHQVHLFTLQEGVSLAQYREMRESGVRLVVPSSLHKKYPEAVRAELMTLGAFIAELTGLYADIP</sequence>
<dbReference type="InterPro" id="IPR011335">
    <property type="entry name" value="Restrct_endonuc-II-like"/>
</dbReference>
<accession>L0R3Y7</accession>
<protein>
    <submittedName>
        <fullName evidence="2">Transposase of IS26</fullName>
    </submittedName>
</protein>
<organism evidence="2">
    <name type="scientific">Klebsiella pneumoniae</name>
    <dbReference type="NCBI Taxonomy" id="573"/>
    <lineage>
        <taxon>Bacteria</taxon>
        <taxon>Pseudomonadati</taxon>
        <taxon>Pseudomonadota</taxon>
        <taxon>Gammaproteobacteria</taxon>
        <taxon>Enterobacterales</taxon>
        <taxon>Enterobacteriaceae</taxon>
        <taxon>Klebsiella/Raoultella group</taxon>
        <taxon>Klebsiella</taxon>
        <taxon>Klebsiella pneumoniae complex</taxon>
    </lineage>
</organism>
<gene>
    <name evidence="2" type="primary">tnpA</name>
</gene>
<dbReference type="InterPro" id="IPR015109">
    <property type="entry name" value="Restrct_endonuc_II_EcoRII_C"/>
</dbReference>